<reference evidence="1" key="1">
    <citation type="journal article" date="2014" name="Int. J. Syst. Evol. Microbiol.">
        <title>Complete genome sequence of Corynebacterium casei LMG S-19264T (=DSM 44701T), isolated from a smear-ripened cheese.</title>
        <authorList>
            <consortium name="US DOE Joint Genome Institute (JGI-PGF)"/>
            <person name="Walter F."/>
            <person name="Albersmeier A."/>
            <person name="Kalinowski J."/>
            <person name="Ruckert C."/>
        </authorList>
    </citation>
    <scope>NUCLEOTIDE SEQUENCE</scope>
    <source>
        <strain evidence="1">CGMCC 1.15322</strain>
    </source>
</reference>
<name>A0A916SEV4_9BURK</name>
<protein>
    <recommendedName>
        <fullName evidence="3">MerR family transcriptional regulator</fullName>
    </recommendedName>
</protein>
<evidence type="ECO:0000313" key="1">
    <source>
        <dbReference type="EMBL" id="GGA96609.1"/>
    </source>
</evidence>
<accession>A0A916SEV4</accession>
<evidence type="ECO:0000313" key="2">
    <source>
        <dbReference type="Proteomes" id="UP000620596"/>
    </source>
</evidence>
<dbReference type="Pfam" id="PF13591">
    <property type="entry name" value="MerR_2"/>
    <property type="match status" value="1"/>
</dbReference>
<dbReference type="Proteomes" id="UP000620596">
    <property type="component" value="Unassembled WGS sequence"/>
</dbReference>
<gene>
    <name evidence="1" type="ORF">GCM10011496_17100</name>
</gene>
<reference evidence="1" key="2">
    <citation type="submission" date="2020-09" db="EMBL/GenBank/DDBJ databases">
        <authorList>
            <person name="Sun Q."/>
            <person name="Zhou Y."/>
        </authorList>
    </citation>
    <scope>NUCLEOTIDE SEQUENCE</scope>
    <source>
        <strain evidence="1">CGMCC 1.15322</strain>
    </source>
</reference>
<comment type="caution">
    <text evidence="1">The sequence shown here is derived from an EMBL/GenBank/DDBJ whole genome shotgun (WGS) entry which is preliminary data.</text>
</comment>
<organism evidence="1 2">
    <name type="scientific">Polaromonas eurypsychrophila</name>
    <dbReference type="NCBI Taxonomy" id="1614635"/>
    <lineage>
        <taxon>Bacteria</taxon>
        <taxon>Pseudomonadati</taxon>
        <taxon>Pseudomonadota</taxon>
        <taxon>Betaproteobacteria</taxon>
        <taxon>Burkholderiales</taxon>
        <taxon>Comamonadaceae</taxon>
        <taxon>Polaromonas</taxon>
    </lineage>
</organism>
<keyword evidence="2" id="KW-1185">Reference proteome</keyword>
<evidence type="ECO:0008006" key="3">
    <source>
        <dbReference type="Google" id="ProtNLM"/>
    </source>
</evidence>
<dbReference type="AlphaFoldDB" id="A0A916SEV4"/>
<proteinExistence type="predicted"/>
<dbReference type="Gene3D" id="1.10.1660.10">
    <property type="match status" value="1"/>
</dbReference>
<sequence>MKPQQAEWMWLDERETVSLTELCSVCEISATELNELIEYGALVPLEADRPAQIFSAHSITQLRTAVKLRADFDLDLFAVAMLLGYLNRIEALERQVRSLQSHLPSQAMPGK</sequence>
<dbReference type="EMBL" id="BMIG01000005">
    <property type="protein sequence ID" value="GGA96609.1"/>
    <property type="molecule type" value="Genomic_DNA"/>
</dbReference>
<dbReference type="RefSeq" id="WP_188707945.1">
    <property type="nucleotide sequence ID" value="NZ_BMIG01000005.1"/>
</dbReference>